<evidence type="ECO:0000313" key="2">
    <source>
        <dbReference type="EMBL" id="CAD6221461.1"/>
    </source>
</evidence>
<dbReference type="EMBL" id="CAJGYO010000003">
    <property type="protein sequence ID" value="CAD6221461.1"/>
    <property type="molecule type" value="Genomic_DNA"/>
</dbReference>
<accession>A0A811NCR8</accession>
<reference evidence="2" key="1">
    <citation type="submission" date="2020-10" db="EMBL/GenBank/DDBJ databases">
        <authorList>
            <person name="Han B."/>
            <person name="Lu T."/>
            <person name="Zhao Q."/>
            <person name="Huang X."/>
            <person name="Zhao Y."/>
        </authorList>
    </citation>
    <scope>NUCLEOTIDE SEQUENCE</scope>
</reference>
<proteinExistence type="predicted"/>
<feature type="compositionally biased region" description="Basic and acidic residues" evidence="1">
    <location>
        <begin position="69"/>
        <end position="78"/>
    </location>
</feature>
<dbReference type="Proteomes" id="UP000604825">
    <property type="component" value="Unassembled WGS sequence"/>
</dbReference>
<feature type="region of interest" description="Disordered" evidence="1">
    <location>
        <begin position="1"/>
        <end position="89"/>
    </location>
</feature>
<gene>
    <name evidence="2" type="ORF">NCGR_LOCUS14736</name>
</gene>
<sequence>MAPHISTSSTHNTPPAAIPLSPISHSRWQPEKREEKGEEKGEEKRKMKRKRRTPLPLLQVAGGALPRHHLAEAGEDKAPWSSSTSRQGEAFPWSISVLEQLRAKLLHLEVFHDMQEE</sequence>
<evidence type="ECO:0000313" key="3">
    <source>
        <dbReference type="Proteomes" id="UP000604825"/>
    </source>
</evidence>
<feature type="compositionally biased region" description="Basic and acidic residues" evidence="1">
    <location>
        <begin position="28"/>
        <end position="45"/>
    </location>
</feature>
<comment type="caution">
    <text evidence="2">The sequence shown here is derived from an EMBL/GenBank/DDBJ whole genome shotgun (WGS) entry which is preliminary data.</text>
</comment>
<feature type="compositionally biased region" description="Polar residues" evidence="1">
    <location>
        <begin position="1"/>
        <end position="13"/>
    </location>
</feature>
<name>A0A811NCR8_9POAL</name>
<dbReference type="AlphaFoldDB" id="A0A811NCR8"/>
<evidence type="ECO:0000256" key="1">
    <source>
        <dbReference type="SAM" id="MobiDB-lite"/>
    </source>
</evidence>
<organism evidence="2 3">
    <name type="scientific">Miscanthus lutarioriparius</name>
    <dbReference type="NCBI Taxonomy" id="422564"/>
    <lineage>
        <taxon>Eukaryota</taxon>
        <taxon>Viridiplantae</taxon>
        <taxon>Streptophyta</taxon>
        <taxon>Embryophyta</taxon>
        <taxon>Tracheophyta</taxon>
        <taxon>Spermatophyta</taxon>
        <taxon>Magnoliopsida</taxon>
        <taxon>Liliopsida</taxon>
        <taxon>Poales</taxon>
        <taxon>Poaceae</taxon>
        <taxon>PACMAD clade</taxon>
        <taxon>Panicoideae</taxon>
        <taxon>Andropogonodae</taxon>
        <taxon>Andropogoneae</taxon>
        <taxon>Saccharinae</taxon>
        <taxon>Miscanthus</taxon>
    </lineage>
</organism>
<keyword evidence="3" id="KW-1185">Reference proteome</keyword>
<protein>
    <submittedName>
        <fullName evidence="2">Uncharacterized protein</fullName>
    </submittedName>
</protein>